<keyword evidence="1" id="KW-0175">Coiled coil</keyword>
<dbReference type="EMBL" id="CP040324">
    <property type="protein sequence ID" value="QHB25970.1"/>
    <property type="molecule type" value="Genomic_DNA"/>
</dbReference>
<sequence>MSDSASTVAALNSTRGLVHERLQSIQKETELAIERAQQAELDAANLYARSVATGNSEGENAASTEMQKASAMLIEADEHARRQELIIAALQAEIDGLDSQITTAQQQHSQAQDNALAAAELTLGEEWNRLAEQLAAVGAKILAADRYRGGGSMLLSGLSIPSFGPSSMELCRNDVLGGAEGITIADLIEA</sequence>
<accession>A0AAE6V0H2</accession>
<protein>
    <submittedName>
        <fullName evidence="2">Two-component sensor CbrA</fullName>
    </submittedName>
</protein>
<dbReference type="RefSeq" id="WP_159265862.1">
    <property type="nucleotide sequence ID" value="NZ_CP040324.1"/>
</dbReference>
<gene>
    <name evidence="2" type="ORF">TCK1_624</name>
</gene>
<dbReference type="AlphaFoldDB" id="A0AAE6V0H2"/>
<name>A0AAE6V0H2_9PSED</name>
<evidence type="ECO:0000313" key="3">
    <source>
        <dbReference type="Proteomes" id="UP000464593"/>
    </source>
</evidence>
<reference evidence="2 3" key="1">
    <citation type="submission" date="2019-05" db="EMBL/GenBank/DDBJ databases">
        <title>Complete genome sequence of Pseudomonas Pseudomonas resinovorans.</title>
        <authorList>
            <person name="Chen H.-P."/>
        </authorList>
    </citation>
    <scope>NUCLEOTIDE SEQUENCE [LARGE SCALE GENOMIC DNA]</scope>
    <source>
        <strain evidence="2 3">TCU-CK1</strain>
    </source>
</reference>
<organism evidence="2 3">
    <name type="scientific">Pseudomonas monteilii</name>
    <dbReference type="NCBI Taxonomy" id="76759"/>
    <lineage>
        <taxon>Bacteria</taxon>
        <taxon>Pseudomonadati</taxon>
        <taxon>Pseudomonadota</taxon>
        <taxon>Gammaproteobacteria</taxon>
        <taxon>Pseudomonadales</taxon>
        <taxon>Pseudomonadaceae</taxon>
        <taxon>Pseudomonas</taxon>
    </lineage>
</organism>
<evidence type="ECO:0000256" key="1">
    <source>
        <dbReference type="SAM" id="Coils"/>
    </source>
</evidence>
<proteinExistence type="predicted"/>
<evidence type="ECO:0000313" key="2">
    <source>
        <dbReference type="EMBL" id="QHB25970.1"/>
    </source>
</evidence>
<feature type="coiled-coil region" evidence="1">
    <location>
        <begin position="80"/>
        <end position="114"/>
    </location>
</feature>
<dbReference type="Proteomes" id="UP000464593">
    <property type="component" value="Chromosome"/>
</dbReference>